<dbReference type="GO" id="GO:0016705">
    <property type="term" value="F:oxidoreductase activity, acting on paired donors, with incorporation or reduction of molecular oxygen"/>
    <property type="evidence" value="ECO:0007669"/>
    <property type="project" value="InterPro"/>
</dbReference>
<dbReference type="GO" id="GO:0020037">
    <property type="term" value="F:heme binding"/>
    <property type="evidence" value="ECO:0007669"/>
    <property type="project" value="InterPro"/>
</dbReference>
<dbReference type="EMBL" id="MLKD01000021">
    <property type="protein sequence ID" value="OQE17221.1"/>
    <property type="molecule type" value="Genomic_DNA"/>
</dbReference>
<dbReference type="Pfam" id="PF00067">
    <property type="entry name" value="p450"/>
    <property type="match status" value="1"/>
</dbReference>
<sequence>MYASIVLLSFGLVALLAWTTIFKSQKKLPPGPPTLPFLGNVHQLPKRGIHFKYLEWARKYGGIFSLKIGSSDDSIIVLSSDKIGTDLMDKRAAVTSNRPKVYAVGELAFRNNHLLFMSGDQRLRLRRKMISKIATETRCDADHVPLIEAEATQFLRDICLYPEHMMEHAPRYSNSISMALAYHSRTPRHDTKHMLGLEHLNNGFLELAEIGATPPVDWLPLLKYVPERFFNNWKTRALKLRENLLDLYMPLRHRAQKRREAVGSTPSLYDAIRDQKLDMTDEEIDFFLGNLLEGGTDTVATTTLVFFQAMINFPDIQAAAKKQIDEVFGETEIPHWNDIRDKLPLITQIVKECLRWRPPVPASVPHALSEDEVYEGMHLAKGSTILLNIWGIHHDPARYPNPSIFDPSRFENHPKSASVYANASDGPKRDHFAYGSGRRICPGIHLAERSLTILFAKLLWGFDFSHKLDEAGEPIPVDINPETAYRDGFLNKTYPFDMQATVRSEKKREVIMKTAEMMEAEILGQYDL</sequence>
<dbReference type="PRINTS" id="PR00463">
    <property type="entry name" value="EP450I"/>
</dbReference>
<evidence type="ECO:0000256" key="1">
    <source>
        <dbReference type="ARBA" id="ARBA00010617"/>
    </source>
</evidence>
<dbReference type="PANTHER" id="PTHR46300:SF6">
    <property type="entry name" value="CYTOCHROME P450 2C30"/>
    <property type="match status" value="1"/>
</dbReference>
<keyword evidence="7" id="KW-1185">Reference proteome</keyword>
<reference evidence="7" key="1">
    <citation type="journal article" date="2017" name="Nat. Microbiol.">
        <title>Global analysis of biosynthetic gene clusters reveals vast potential of secondary metabolite production in Penicillium species.</title>
        <authorList>
            <person name="Nielsen J.C."/>
            <person name="Grijseels S."/>
            <person name="Prigent S."/>
            <person name="Ji B."/>
            <person name="Dainat J."/>
            <person name="Nielsen K.F."/>
            <person name="Frisvad J.C."/>
            <person name="Workman M."/>
            <person name="Nielsen J."/>
        </authorList>
    </citation>
    <scope>NUCLEOTIDE SEQUENCE [LARGE SCALE GENOMIC DNA]</scope>
    <source>
        <strain evidence="7">IBT 24891</strain>
    </source>
</reference>
<name>A0A1V6ST70_9EURO</name>
<evidence type="ECO:0000256" key="4">
    <source>
        <dbReference type="ARBA" id="ARBA00023004"/>
    </source>
</evidence>
<dbReference type="AlphaFoldDB" id="A0A1V6ST70"/>
<accession>A0A1V6ST70</accession>
<evidence type="ECO:0000313" key="7">
    <source>
        <dbReference type="Proteomes" id="UP000191285"/>
    </source>
</evidence>
<comment type="caution">
    <text evidence="6">The sequence shown here is derived from an EMBL/GenBank/DDBJ whole genome shotgun (WGS) entry which is preliminary data.</text>
</comment>
<feature type="binding site" description="axial binding residue" evidence="5">
    <location>
        <position position="441"/>
    </location>
    <ligand>
        <name>heme</name>
        <dbReference type="ChEBI" id="CHEBI:30413"/>
    </ligand>
    <ligandPart>
        <name>Fe</name>
        <dbReference type="ChEBI" id="CHEBI:18248"/>
    </ligandPart>
</feature>
<dbReference type="GO" id="GO:0005506">
    <property type="term" value="F:iron ion binding"/>
    <property type="evidence" value="ECO:0007669"/>
    <property type="project" value="InterPro"/>
</dbReference>
<dbReference type="PANTHER" id="PTHR46300">
    <property type="entry name" value="P450, PUTATIVE (EUROFUNG)-RELATED-RELATED"/>
    <property type="match status" value="1"/>
</dbReference>
<evidence type="ECO:0008006" key="8">
    <source>
        <dbReference type="Google" id="ProtNLM"/>
    </source>
</evidence>
<dbReference type="InterPro" id="IPR050364">
    <property type="entry name" value="Cytochrome_P450_fung"/>
</dbReference>
<organism evidence="6 7">
    <name type="scientific">Penicillium steckii</name>
    <dbReference type="NCBI Taxonomy" id="303698"/>
    <lineage>
        <taxon>Eukaryota</taxon>
        <taxon>Fungi</taxon>
        <taxon>Dikarya</taxon>
        <taxon>Ascomycota</taxon>
        <taxon>Pezizomycotina</taxon>
        <taxon>Eurotiomycetes</taxon>
        <taxon>Eurotiomycetidae</taxon>
        <taxon>Eurotiales</taxon>
        <taxon>Aspergillaceae</taxon>
        <taxon>Penicillium</taxon>
    </lineage>
</organism>
<evidence type="ECO:0000256" key="3">
    <source>
        <dbReference type="ARBA" id="ARBA00023002"/>
    </source>
</evidence>
<dbReference type="Gene3D" id="1.10.630.10">
    <property type="entry name" value="Cytochrome P450"/>
    <property type="match status" value="1"/>
</dbReference>
<dbReference type="GO" id="GO:0004497">
    <property type="term" value="F:monooxygenase activity"/>
    <property type="evidence" value="ECO:0007669"/>
    <property type="project" value="InterPro"/>
</dbReference>
<evidence type="ECO:0000313" key="6">
    <source>
        <dbReference type="EMBL" id="OQE17221.1"/>
    </source>
</evidence>
<dbReference type="Proteomes" id="UP000191285">
    <property type="component" value="Unassembled WGS sequence"/>
</dbReference>
<keyword evidence="3" id="KW-0560">Oxidoreductase</keyword>
<evidence type="ECO:0000256" key="5">
    <source>
        <dbReference type="PIRSR" id="PIRSR602401-1"/>
    </source>
</evidence>
<evidence type="ECO:0000256" key="2">
    <source>
        <dbReference type="ARBA" id="ARBA00022723"/>
    </source>
</evidence>
<dbReference type="SUPFAM" id="SSF48264">
    <property type="entry name" value="Cytochrome P450"/>
    <property type="match status" value="1"/>
</dbReference>
<keyword evidence="2 5" id="KW-0479">Metal-binding</keyword>
<dbReference type="GO" id="GO:0043386">
    <property type="term" value="P:mycotoxin biosynthetic process"/>
    <property type="evidence" value="ECO:0007669"/>
    <property type="project" value="UniProtKB-ARBA"/>
</dbReference>
<comment type="cofactor">
    <cofactor evidence="5">
        <name>heme</name>
        <dbReference type="ChEBI" id="CHEBI:30413"/>
    </cofactor>
</comment>
<comment type="similarity">
    <text evidence="1">Belongs to the cytochrome P450 family.</text>
</comment>
<dbReference type="CDD" id="cd11065">
    <property type="entry name" value="CYP64-like"/>
    <property type="match status" value="1"/>
</dbReference>
<gene>
    <name evidence="6" type="ORF">PENSTE_c021G00679</name>
</gene>
<dbReference type="InterPro" id="IPR002401">
    <property type="entry name" value="Cyt_P450_E_grp-I"/>
</dbReference>
<dbReference type="STRING" id="303698.A0A1V6ST70"/>
<keyword evidence="4 5" id="KW-0408">Iron</keyword>
<keyword evidence="5" id="KW-0349">Heme</keyword>
<dbReference type="OrthoDB" id="1103324at2759"/>
<protein>
    <recommendedName>
        <fullName evidence="8">Cytochrome P450</fullName>
    </recommendedName>
</protein>
<proteinExistence type="inferred from homology"/>
<dbReference type="InterPro" id="IPR001128">
    <property type="entry name" value="Cyt_P450"/>
</dbReference>
<dbReference type="InterPro" id="IPR036396">
    <property type="entry name" value="Cyt_P450_sf"/>
</dbReference>